<proteinExistence type="predicted"/>
<comment type="caution">
    <text evidence="3">The sequence shown here is derived from an EMBL/GenBank/DDBJ whole genome shotgun (WGS) entry which is preliminary data.</text>
</comment>
<gene>
    <name evidence="3" type="ORF">BSK47_31005</name>
</gene>
<feature type="signal peptide" evidence="2">
    <location>
        <begin position="1"/>
        <end position="24"/>
    </location>
</feature>
<dbReference type="EMBL" id="MPTO01000050">
    <property type="protein sequence ID" value="OME10252.1"/>
    <property type="molecule type" value="Genomic_DNA"/>
</dbReference>
<accession>A0AB36J4F0</accession>
<protein>
    <recommendedName>
        <fullName evidence="5">DUF3810 domain-containing protein</fullName>
    </recommendedName>
</protein>
<name>A0AB36J4F0_9BACL</name>
<evidence type="ECO:0000313" key="3">
    <source>
        <dbReference type="EMBL" id="OME10252.1"/>
    </source>
</evidence>
<dbReference type="Proteomes" id="UP000187323">
    <property type="component" value="Unassembled WGS sequence"/>
</dbReference>
<feature type="chain" id="PRO_5044314224" description="DUF3810 domain-containing protein" evidence="2">
    <location>
        <begin position="25"/>
        <end position="137"/>
    </location>
</feature>
<dbReference type="RefSeq" id="WP_076138889.1">
    <property type="nucleotide sequence ID" value="NZ_MPTN01000056.1"/>
</dbReference>
<keyword evidence="1" id="KW-1133">Transmembrane helix</keyword>
<keyword evidence="1" id="KW-0812">Transmembrane</keyword>
<evidence type="ECO:0000313" key="4">
    <source>
        <dbReference type="Proteomes" id="UP000187323"/>
    </source>
</evidence>
<feature type="transmembrane region" description="Helical" evidence="1">
    <location>
        <begin position="92"/>
        <end position="115"/>
    </location>
</feature>
<reference evidence="3 4" key="1">
    <citation type="submission" date="2016-10" db="EMBL/GenBank/DDBJ databases">
        <title>Paenibacillus species isolates.</title>
        <authorList>
            <person name="Beno S.M."/>
        </authorList>
    </citation>
    <scope>NUCLEOTIDE SEQUENCE [LARGE SCALE GENOMIC DNA]</scope>
    <source>
        <strain evidence="3 4">FSL H7-0918</strain>
    </source>
</reference>
<sequence>MKRSKAFSILLFLIVFLLPVVAYADDENPVTKMKSMLKFNWKVLDGLGFLFYIIMIPLTLAIIALLVWCIVDVVKYLIKVRRAKASLGDKKFWIELAITLLIVFLFTSGAFLNVLENVYDWTSKQDIGTNEISTPAK</sequence>
<feature type="transmembrane region" description="Helical" evidence="1">
    <location>
        <begin position="48"/>
        <end position="71"/>
    </location>
</feature>
<evidence type="ECO:0000256" key="1">
    <source>
        <dbReference type="SAM" id="Phobius"/>
    </source>
</evidence>
<keyword evidence="1" id="KW-0472">Membrane</keyword>
<dbReference type="AlphaFoldDB" id="A0AB36J4F0"/>
<evidence type="ECO:0000256" key="2">
    <source>
        <dbReference type="SAM" id="SignalP"/>
    </source>
</evidence>
<evidence type="ECO:0008006" key="5">
    <source>
        <dbReference type="Google" id="ProtNLM"/>
    </source>
</evidence>
<organism evidence="3 4">
    <name type="scientific">Paenibacillus odorifer</name>
    <dbReference type="NCBI Taxonomy" id="189426"/>
    <lineage>
        <taxon>Bacteria</taxon>
        <taxon>Bacillati</taxon>
        <taxon>Bacillota</taxon>
        <taxon>Bacilli</taxon>
        <taxon>Bacillales</taxon>
        <taxon>Paenibacillaceae</taxon>
        <taxon>Paenibacillus</taxon>
    </lineage>
</organism>
<keyword evidence="2" id="KW-0732">Signal</keyword>